<comment type="caution">
    <text evidence="2">The sequence shown here is derived from an EMBL/GenBank/DDBJ whole genome shotgun (WGS) entry which is preliminary data.</text>
</comment>
<dbReference type="AlphaFoldDB" id="V5CYN4"/>
<protein>
    <submittedName>
        <fullName evidence="2">Uncharacterized protein</fullName>
    </submittedName>
</protein>
<dbReference type="VEuPathDB" id="TriTrypDB:TCDM_12132"/>
<reference evidence="2 3" key="1">
    <citation type="journal article" date="2014" name="Genome Announc.">
        <title>Trypanosoma cruzi Clone Dm28c Draft Genome Sequence.</title>
        <authorList>
            <person name="Grisard E.C."/>
            <person name="Teixeira S.M."/>
            <person name="de Almeida L.G."/>
            <person name="Stoco P.H."/>
            <person name="Gerber A.L."/>
            <person name="Talavera-Lopez C."/>
            <person name="Lima O.C."/>
            <person name="Andersson B."/>
            <person name="de Vasconcelos A.T."/>
        </authorList>
    </citation>
    <scope>NUCLEOTIDE SEQUENCE [LARGE SCALE GENOMIC DNA]</scope>
    <source>
        <strain evidence="2 3">Dm28c</strain>
    </source>
</reference>
<sequence length="192" mass="21917">MICGTEEKEWNRRERNRAQRIQREGVDNTKRGQQAQQHSSHTTRRHPPPPSPPAHFHNPREVAESPAATAQRTMSKRTLTHPQRGTKFTLPSSPHWNTEPNPTQPQEKRRGLRTPSLLPSPHGHGKRQQPPHATTSMHYKISMQIHCNVHRVCVCVCLCVPAETQRKEAENGSIVCGETHKHVQQRCMVKTT</sequence>
<feature type="compositionally biased region" description="Polar residues" evidence="1">
    <location>
        <begin position="89"/>
        <end position="105"/>
    </location>
</feature>
<dbReference type="EMBL" id="AYLP01000494">
    <property type="protein sequence ID" value="ESS60346.1"/>
    <property type="molecule type" value="Genomic_DNA"/>
</dbReference>
<proteinExistence type="predicted"/>
<organism evidence="2 3">
    <name type="scientific">Trypanosoma cruzi Dm28c</name>
    <dbReference type="NCBI Taxonomy" id="1416333"/>
    <lineage>
        <taxon>Eukaryota</taxon>
        <taxon>Discoba</taxon>
        <taxon>Euglenozoa</taxon>
        <taxon>Kinetoplastea</taxon>
        <taxon>Metakinetoplastina</taxon>
        <taxon>Trypanosomatida</taxon>
        <taxon>Trypanosomatidae</taxon>
        <taxon>Trypanosoma</taxon>
        <taxon>Schizotrypanum</taxon>
    </lineage>
</organism>
<gene>
    <name evidence="2" type="ORF">TCDM_12132</name>
</gene>
<name>V5CYN4_TRYCR</name>
<evidence type="ECO:0000313" key="2">
    <source>
        <dbReference type="EMBL" id="ESS60346.1"/>
    </source>
</evidence>
<accession>V5CYN4</accession>
<evidence type="ECO:0000256" key="1">
    <source>
        <dbReference type="SAM" id="MobiDB-lite"/>
    </source>
</evidence>
<dbReference type="Proteomes" id="UP000017861">
    <property type="component" value="Unassembled WGS sequence"/>
</dbReference>
<feature type="region of interest" description="Disordered" evidence="1">
    <location>
        <begin position="1"/>
        <end position="134"/>
    </location>
</feature>
<feature type="compositionally biased region" description="Basic and acidic residues" evidence="1">
    <location>
        <begin position="1"/>
        <end position="30"/>
    </location>
</feature>
<evidence type="ECO:0000313" key="3">
    <source>
        <dbReference type="Proteomes" id="UP000017861"/>
    </source>
</evidence>